<dbReference type="EMBL" id="BARU01050001">
    <property type="protein sequence ID" value="GAH97934.1"/>
    <property type="molecule type" value="Genomic_DNA"/>
</dbReference>
<dbReference type="Gene3D" id="3.90.105.10">
    <property type="entry name" value="Molybdopterin biosynthesis moea protein, domain 2"/>
    <property type="match status" value="1"/>
</dbReference>
<feature type="non-terminal residue" evidence="1">
    <location>
        <position position="30"/>
    </location>
</feature>
<protein>
    <submittedName>
        <fullName evidence="1">Uncharacterized protein</fullName>
    </submittedName>
</protein>
<name>X1L674_9ZZZZ</name>
<organism evidence="1">
    <name type="scientific">marine sediment metagenome</name>
    <dbReference type="NCBI Taxonomy" id="412755"/>
    <lineage>
        <taxon>unclassified sequences</taxon>
        <taxon>metagenomes</taxon>
        <taxon>ecological metagenomes</taxon>
    </lineage>
</organism>
<gene>
    <name evidence="1" type="ORF">S03H2_73168</name>
</gene>
<dbReference type="AlphaFoldDB" id="X1L674"/>
<proteinExistence type="predicted"/>
<comment type="caution">
    <text evidence="1">The sequence shown here is derived from an EMBL/GenBank/DDBJ whole genome shotgun (WGS) entry which is preliminary data.</text>
</comment>
<evidence type="ECO:0000313" key="1">
    <source>
        <dbReference type="EMBL" id="GAH97934.1"/>
    </source>
</evidence>
<reference evidence="1" key="1">
    <citation type="journal article" date="2014" name="Front. Microbiol.">
        <title>High frequency of phylogenetically diverse reductive dehalogenase-homologous genes in deep subseafloor sedimentary metagenomes.</title>
        <authorList>
            <person name="Kawai M."/>
            <person name="Futagami T."/>
            <person name="Toyoda A."/>
            <person name="Takaki Y."/>
            <person name="Nishi S."/>
            <person name="Hori S."/>
            <person name="Arai W."/>
            <person name="Tsubouchi T."/>
            <person name="Morono Y."/>
            <person name="Uchiyama I."/>
            <person name="Ito T."/>
            <person name="Fujiyama A."/>
            <person name="Inagaki F."/>
            <person name="Takami H."/>
        </authorList>
    </citation>
    <scope>NUCLEOTIDE SEQUENCE</scope>
    <source>
        <strain evidence="1">Expedition CK06-06</strain>
    </source>
</reference>
<accession>X1L674</accession>
<feature type="non-terminal residue" evidence="1">
    <location>
        <position position="1"/>
    </location>
</feature>
<sequence>ENIKGIKIFSAVSPGQHIRNIGEDVVANQL</sequence>